<dbReference type="OrthoDB" id="3005631at2759"/>
<reference evidence="3" key="1">
    <citation type="journal article" date="2017" name="Nat. Ecol. Evol.">
        <title>Genome expansion and lineage-specific genetic innovations in the forest pathogenic fungi Armillaria.</title>
        <authorList>
            <person name="Sipos G."/>
            <person name="Prasanna A.N."/>
            <person name="Walter M.C."/>
            <person name="O'Connor E."/>
            <person name="Balint B."/>
            <person name="Krizsan K."/>
            <person name="Kiss B."/>
            <person name="Hess J."/>
            <person name="Varga T."/>
            <person name="Slot J."/>
            <person name="Riley R."/>
            <person name="Boka B."/>
            <person name="Rigling D."/>
            <person name="Barry K."/>
            <person name="Lee J."/>
            <person name="Mihaltcheva S."/>
            <person name="LaButti K."/>
            <person name="Lipzen A."/>
            <person name="Waldron R."/>
            <person name="Moloney N.M."/>
            <person name="Sperisen C."/>
            <person name="Kredics L."/>
            <person name="Vagvoelgyi C."/>
            <person name="Patrignani A."/>
            <person name="Fitzpatrick D."/>
            <person name="Nagy I."/>
            <person name="Doyle S."/>
            <person name="Anderson J.B."/>
            <person name="Grigoriev I.V."/>
            <person name="Gueldener U."/>
            <person name="Muensterkoetter M."/>
            <person name="Nagy L.G."/>
        </authorList>
    </citation>
    <scope>NUCLEOTIDE SEQUENCE [LARGE SCALE GENOMIC DNA]</scope>
    <source>
        <strain evidence="3">C18/9</strain>
    </source>
</reference>
<gene>
    <name evidence="2" type="ORF">ARMOST_16651</name>
</gene>
<organism evidence="2 3">
    <name type="scientific">Armillaria ostoyae</name>
    <name type="common">Armillaria root rot fungus</name>
    <dbReference type="NCBI Taxonomy" id="47428"/>
    <lineage>
        <taxon>Eukaryota</taxon>
        <taxon>Fungi</taxon>
        <taxon>Dikarya</taxon>
        <taxon>Basidiomycota</taxon>
        <taxon>Agaricomycotina</taxon>
        <taxon>Agaricomycetes</taxon>
        <taxon>Agaricomycetidae</taxon>
        <taxon>Agaricales</taxon>
        <taxon>Marasmiineae</taxon>
        <taxon>Physalacriaceae</taxon>
        <taxon>Armillaria</taxon>
    </lineage>
</organism>
<dbReference type="EMBL" id="FUEG01000019">
    <property type="protein sequence ID" value="SJL13212.1"/>
    <property type="molecule type" value="Genomic_DNA"/>
</dbReference>
<proteinExistence type="predicted"/>
<protein>
    <submittedName>
        <fullName evidence="2">Uncharacterized protein</fullName>
    </submittedName>
</protein>
<evidence type="ECO:0000313" key="2">
    <source>
        <dbReference type="EMBL" id="SJL13212.1"/>
    </source>
</evidence>
<evidence type="ECO:0000256" key="1">
    <source>
        <dbReference type="SAM" id="MobiDB-lite"/>
    </source>
</evidence>
<sequence>MSDDPSPFSAVRKMPKCPRVGNITREQREFLQPYIAYYRHLKARAREHPKPYSVFQSRLWLLWKDRFRSQLQPPDPADKSACEHWYACRQKDLAAIIHMLEMWEPFYTAGHKREVAQRARIRAKVAKAAWKPHGGEQEVVSGEQIRRSARMPRPHKLADNAEGDLP</sequence>
<dbReference type="AlphaFoldDB" id="A0A284RWT9"/>
<evidence type="ECO:0000313" key="3">
    <source>
        <dbReference type="Proteomes" id="UP000219338"/>
    </source>
</evidence>
<accession>A0A284RWT9</accession>
<name>A0A284RWT9_ARMOS</name>
<feature type="region of interest" description="Disordered" evidence="1">
    <location>
        <begin position="132"/>
        <end position="166"/>
    </location>
</feature>
<keyword evidence="3" id="KW-1185">Reference proteome</keyword>
<dbReference type="Proteomes" id="UP000219338">
    <property type="component" value="Unassembled WGS sequence"/>
</dbReference>